<keyword evidence="8 13" id="KW-0521">NADP</keyword>
<organism evidence="18 19">
    <name type="scientific">Croceibacter atlanticus (strain ATCC BAA-628 / JCM 21780 / CIP 108009 / IAM 15332 / KCTC 12090 / HTCC2559)</name>
    <dbReference type="NCBI Taxonomy" id="216432"/>
    <lineage>
        <taxon>Bacteria</taxon>
        <taxon>Pseudomonadati</taxon>
        <taxon>Bacteroidota</taxon>
        <taxon>Flavobacteriia</taxon>
        <taxon>Flavobacteriales</taxon>
        <taxon>Flavobacteriaceae</taxon>
        <taxon>Croceibacter</taxon>
    </lineage>
</organism>
<evidence type="ECO:0000256" key="7">
    <source>
        <dbReference type="ARBA" id="ARBA00022697"/>
    </source>
</evidence>
<dbReference type="KEGG" id="cat:CA2559_05990"/>
<feature type="binding site" evidence="15">
    <location>
        <position position="94"/>
    </location>
    <ligand>
        <name>NADPH</name>
        <dbReference type="ChEBI" id="CHEBI:57783"/>
    </ligand>
</feature>
<feature type="domain" description="Aspartate/homoserine dehydrogenase NAD-binding" evidence="17">
    <location>
        <begin position="11"/>
        <end position="138"/>
    </location>
</feature>
<gene>
    <name evidence="18" type="ordered locus">CA2559_05990</name>
</gene>
<evidence type="ECO:0000256" key="4">
    <source>
        <dbReference type="ARBA" id="ARBA00006753"/>
    </source>
</evidence>
<dbReference type="InterPro" id="IPR005106">
    <property type="entry name" value="Asp/hSer_DH_NAD-bd"/>
</dbReference>
<evidence type="ECO:0000256" key="6">
    <source>
        <dbReference type="ARBA" id="ARBA00022605"/>
    </source>
</evidence>
<dbReference type="STRING" id="216432.CA2559_05990"/>
<comment type="similarity">
    <text evidence="4 13">Belongs to the homoserine dehydrogenase family.</text>
</comment>
<evidence type="ECO:0000313" key="19">
    <source>
        <dbReference type="Proteomes" id="UP000002297"/>
    </source>
</evidence>
<dbReference type="PANTHER" id="PTHR43070">
    <property type="match status" value="1"/>
</dbReference>
<dbReference type="OrthoDB" id="9799110at2"/>
<dbReference type="GO" id="GO:0004412">
    <property type="term" value="F:homoserine dehydrogenase activity"/>
    <property type="evidence" value="ECO:0007669"/>
    <property type="project" value="UniProtKB-EC"/>
</dbReference>
<proteinExistence type="inferred from homology"/>
<dbReference type="InterPro" id="IPR036291">
    <property type="entry name" value="NAD(P)-bd_dom_sf"/>
</dbReference>
<comment type="catalytic activity">
    <reaction evidence="11">
        <text>L-homoserine + NADP(+) = L-aspartate 4-semialdehyde + NADPH + H(+)</text>
        <dbReference type="Rhea" id="RHEA:15761"/>
        <dbReference type="ChEBI" id="CHEBI:15378"/>
        <dbReference type="ChEBI" id="CHEBI:57476"/>
        <dbReference type="ChEBI" id="CHEBI:57783"/>
        <dbReference type="ChEBI" id="CHEBI:58349"/>
        <dbReference type="ChEBI" id="CHEBI:537519"/>
        <dbReference type="EC" id="1.1.1.3"/>
    </reaction>
    <physiologicalReaction direction="right-to-left" evidence="11">
        <dbReference type="Rhea" id="RHEA:15763"/>
    </physiologicalReaction>
</comment>
<dbReference type="GO" id="GO:0009088">
    <property type="term" value="P:threonine biosynthetic process"/>
    <property type="evidence" value="ECO:0007669"/>
    <property type="project" value="UniProtKB-UniPathway"/>
</dbReference>
<sequence>MNTTINIILFGIGNVGSTLIKQVLATNATISLKQGLNLEIPIIANSTTAFFKTNGIKNNWQTDFEIFGFPYKINDIIRYIQKEELGNIIIVDATASRKFVKHYKAFFQQGYHIVTANKIANTLSLDYYNSLRTTILNNWTHFNYETNVGAGLPIIETLRRLSDSGEQIHKIRGVFSGSLSYIFNTFSEKQLLFSEVLQSAQQKGFTEPDIREDLSGKDVARKLLILAREIGLQKELSDIAVESLIPSSLEEIHYLNDFNLKLNELDRYYSDLKVKKSANHVFRYIGELDVLNGTLQTKLVLEPKTSAIGQLRGADAAIEIFSESYKEQPLVIQGAGAGSAVTARGILTDILKIAKQLNTFKLVEA</sequence>
<keyword evidence="6 13" id="KW-0028">Amino-acid biosynthesis</keyword>
<evidence type="ECO:0000259" key="16">
    <source>
        <dbReference type="Pfam" id="PF00742"/>
    </source>
</evidence>
<reference evidence="18 19" key="1">
    <citation type="journal article" date="2010" name="J. Bacteriol.">
        <title>The complete genome sequence of Croceibacter atlanticus HTCC2559T.</title>
        <authorList>
            <person name="Oh H.M."/>
            <person name="Kang I."/>
            <person name="Ferriera S."/>
            <person name="Giovannoni S.J."/>
            <person name="Cho J.C."/>
        </authorList>
    </citation>
    <scope>NUCLEOTIDE SEQUENCE [LARGE SCALE GENOMIC DNA]</scope>
    <source>
        <strain evidence="19">ATCC BAA-628 / HTCC2559 / KCTC 12090</strain>
    </source>
</reference>
<comment type="cofactor">
    <cofactor evidence="1">
        <name>a metal cation</name>
        <dbReference type="ChEBI" id="CHEBI:25213"/>
    </cofactor>
</comment>
<evidence type="ECO:0000259" key="17">
    <source>
        <dbReference type="Pfam" id="PF03447"/>
    </source>
</evidence>
<dbReference type="SUPFAM" id="SSF51735">
    <property type="entry name" value="NAD(P)-binding Rossmann-fold domains"/>
    <property type="match status" value="1"/>
</dbReference>
<protein>
    <recommendedName>
        <fullName evidence="5 13">Homoserine dehydrogenase</fullName>
        <shortName evidence="13">HDH</shortName>
        <ecNumber evidence="5 13">1.1.1.3</ecNumber>
    </recommendedName>
</protein>
<evidence type="ECO:0000256" key="3">
    <source>
        <dbReference type="ARBA" id="ARBA00005062"/>
    </source>
</evidence>
<comment type="pathway">
    <text evidence="3">Amino-acid biosynthesis; L-methionine biosynthesis via de novo pathway; L-homoserine from L-aspartate: step 3/3.</text>
</comment>
<evidence type="ECO:0000256" key="11">
    <source>
        <dbReference type="ARBA" id="ARBA00048841"/>
    </source>
</evidence>
<feature type="binding site" evidence="15">
    <location>
        <position position="207"/>
    </location>
    <ligand>
        <name>L-homoserine</name>
        <dbReference type="ChEBI" id="CHEBI:57476"/>
    </ligand>
</feature>
<dbReference type="SUPFAM" id="SSF55347">
    <property type="entry name" value="Glyceraldehyde-3-phosphate dehydrogenase-like, C-terminal domain"/>
    <property type="match status" value="1"/>
</dbReference>
<evidence type="ECO:0000256" key="12">
    <source>
        <dbReference type="ARBA" id="ARBA00049031"/>
    </source>
</evidence>
<dbReference type="FunFam" id="3.30.360.10:FF:000006">
    <property type="entry name" value="Bifunctional aspartokinase/homoserine dehydrogenase"/>
    <property type="match status" value="1"/>
</dbReference>
<dbReference type="UniPathway" id="UPA00051">
    <property type="reaction ID" value="UER00465"/>
</dbReference>
<evidence type="ECO:0000256" key="8">
    <source>
        <dbReference type="ARBA" id="ARBA00022857"/>
    </source>
</evidence>
<dbReference type="AlphaFoldDB" id="A3U7S0"/>
<evidence type="ECO:0000256" key="10">
    <source>
        <dbReference type="ARBA" id="ARBA00023167"/>
    </source>
</evidence>
<dbReference type="Pfam" id="PF03447">
    <property type="entry name" value="NAD_binding_3"/>
    <property type="match status" value="1"/>
</dbReference>
<dbReference type="Proteomes" id="UP000002297">
    <property type="component" value="Chromosome"/>
</dbReference>
<keyword evidence="18" id="KW-0418">Kinase</keyword>
<evidence type="ECO:0000256" key="13">
    <source>
        <dbReference type="PIRNR" id="PIRNR036497"/>
    </source>
</evidence>
<dbReference type="EMBL" id="CP002046">
    <property type="protein sequence ID" value="EAP88287.1"/>
    <property type="molecule type" value="Genomic_DNA"/>
</dbReference>
<comment type="pathway">
    <text evidence="2">Amino-acid biosynthesis; L-threonine biosynthesis; L-threonine from L-aspartate: step 3/5.</text>
</comment>
<feature type="domain" description="Homoserine dehydrogenase catalytic" evidence="16">
    <location>
        <begin position="153"/>
        <end position="351"/>
    </location>
</feature>
<dbReference type="Gene3D" id="3.40.50.720">
    <property type="entry name" value="NAD(P)-binding Rossmann-like Domain"/>
    <property type="match status" value="1"/>
</dbReference>
<evidence type="ECO:0000256" key="5">
    <source>
        <dbReference type="ARBA" id="ARBA00013213"/>
    </source>
</evidence>
<dbReference type="InterPro" id="IPR011147">
    <property type="entry name" value="Bifunc_Aspkin/hSer_DH"/>
</dbReference>
<accession>A3U7S0</accession>
<keyword evidence="19" id="KW-1185">Reference proteome</keyword>
<dbReference type="GO" id="GO:0016301">
    <property type="term" value="F:kinase activity"/>
    <property type="evidence" value="ECO:0007669"/>
    <property type="project" value="UniProtKB-KW"/>
</dbReference>
<dbReference type="PIRSF" id="PIRSF036497">
    <property type="entry name" value="HDH_short"/>
    <property type="match status" value="1"/>
</dbReference>
<feature type="binding site" evidence="15">
    <location>
        <position position="118"/>
    </location>
    <ligand>
        <name>NADPH</name>
        <dbReference type="ChEBI" id="CHEBI:57783"/>
    </ligand>
</feature>
<dbReference type="Pfam" id="PF00742">
    <property type="entry name" value="Homoserine_dh"/>
    <property type="match status" value="1"/>
</dbReference>
<dbReference type="PANTHER" id="PTHR43070:SF3">
    <property type="entry name" value="HOMOSERINE DEHYDROGENASE"/>
    <property type="match status" value="1"/>
</dbReference>
<keyword evidence="10 13" id="KW-0486">Methionine biosynthesis</keyword>
<dbReference type="HOGENOM" id="CLU_009116_0_0_10"/>
<evidence type="ECO:0000256" key="1">
    <source>
        <dbReference type="ARBA" id="ARBA00001920"/>
    </source>
</evidence>
<dbReference type="GO" id="GO:0009090">
    <property type="term" value="P:homoserine biosynthetic process"/>
    <property type="evidence" value="ECO:0007669"/>
    <property type="project" value="UniProtKB-ARBA"/>
</dbReference>
<keyword evidence="9 13" id="KW-0560">Oxidoreductase</keyword>
<dbReference type="InterPro" id="IPR001342">
    <property type="entry name" value="HDH_cat"/>
</dbReference>
<dbReference type="GO" id="GO:0050661">
    <property type="term" value="F:NADP binding"/>
    <property type="evidence" value="ECO:0007669"/>
    <property type="project" value="InterPro"/>
</dbReference>
<evidence type="ECO:0000256" key="9">
    <source>
        <dbReference type="ARBA" id="ARBA00023002"/>
    </source>
</evidence>
<comment type="catalytic activity">
    <reaction evidence="12">
        <text>L-homoserine + NAD(+) = L-aspartate 4-semialdehyde + NADH + H(+)</text>
        <dbReference type="Rhea" id="RHEA:15757"/>
        <dbReference type="ChEBI" id="CHEBI:15378"/>
        <dbReference type="ChEBI" id="CHEBI:57476"/>
        <dbReference type="ChEBI" id="CHEBI:57540"/>
        <dbReference type="ChEBI" id="CHEBI:57945"/>
        <dbReference type="ChEBI" id="CHEBI:537519"/>
        <dbReference type="EC" id="1.1.1.3"/>
    </reaction>
    <physiologicalReaction direction="right-to-left" evidence="12">
        <dbReference type="Rhea" id="RHEA:15759"/>
    </physiologicalReaction>
</comment>
<evidence type="ECO:0000256" key="2">
    <source>
        <dbReference type="ARBA" id="ARBA00005056"/>
    </source>
</evidence>
<dbReference type="InterPro" id="IPR022697">
    <property type="entry name" value="HDH_short"/>
</dbReference>
<dbReference type="RefSeq" id="WP_013186958.1">
    <property type="nucleotide sequence ID" value="NC_014230.1"/>
</dbReference>
<evidence type="ECO:0000256" key="14">
    <source>
        <dbReference type="PIRSR" id="PIRSR036497-1"/>
    </source>
</evidence>
<dbReference type="EC" id="1.1.1.3" evidence="5 13"/>
<evidence type="ECO:0000313" key="18">
    <source>
        <dbReference type="EMBL" id="EAP88287.1"/>
    </source>
</evidence>
<dbReference type="GO" id="GO:0009089">
    <property type="term" value="P:lysine biosynthetic process via diaminopimelate"/>
    <property type="evidence" value="ECO:0007669"/>
    <property type="project" value="UniProtKB-ARBA"/>
</dbReference>
<dbReference type="eggNOG" id="COG0460">
    <property type="taxonomic scope" value="Bacteria"/>
</dbReference>
<dbReference type="UniPathway" id="UPA00050">
    <property type="reaction ID" value="UER00063"/>
</dbReference>
<evidence type="ECO:0000256" key="15">
    <source>
        <dbReference type="PIRSR" id="PIRSR036497-2"/>
    </source>
</evidence>
<name>A3U7S0_CROAH</name>
<dbReference type="GO" id="GO:0009086">
    <property type="term" value="P:methionine biosynthetic process"/>
    <property type="evidence" value="ECO:0007669"/>
    <property type="project" value="UniProtKB-KW"/>
</dbReference>
<dbReference type="Gene3D" id="3.30.360.10">
    <property type="entry name" value="Dihydrodipicolinate Reductase, domain 2"/>
    <property type="match status" value="1"/>
</dbReference>
<keyword evidence="18" id="KW-0808">Transferase</keyword>
<feature type="binding site" evidence="15">
    <location>
        <begin position="11"/>
        <end position="16"/>
    </location>
    <ligand>
        <name>NADP(+)</name>
        <dbReference type="ChEBI" id="CHEBI:58349"/>
    </ligand>
</feature>
<feature type="active site" description="Proton donor" evidence="14">
    <location>
        <position position="222"/>
    </location>
</feature>
<keyword evidence="7 13" id="KW-0791">Threonine biosynthesis</keyword>
<dbReference type="GeneID" id="89452981"/>